<dbReference type="EMBL" id="AP014597">
    <property type="protein sequence ID" value="BAU18268.1"/>
    <property type="molecule type" value="Genomic_DNA"/>
</dbReference>
<evidence type="ECO:0000256" key="3">
    <source>
        <dbReference type="ARBA" id="ARBA00023027"/>
    </source>
</evidence>
<evidence type="ECO:0000256" key="2">
    <source>
        <dbReference type="ARBA" id="ARBA00022793"/>
    </source>
</evidence>
<dbReference type="GO" id="GO:0048040">
    <property type="term" value="F:UDP-glucuronate decarboxylase activity"/>
    <property type="evidence" value="ECO:0007669"/>
    <property type="project" value="TreeGrafter"/>
</dbReference>
<keyword evidence="3" id="KW-0520">NAD</keyword>
<protein>
    <submittedName>
        <fullName evidence="6">Putative NAD-dependent epimerase/dehydratase</fullName>
    </submittedName>
</protein>
<dbReference type="AlphaFoldDB" id="A0A0S3UL81"/>
<organism evidence="6 7">
    <name type="scientific">Prevotella intermedia</name>
    <dbReference type="NCBI Taxonomy" id="28131"/>
    <lineage>
        <taxon>Bacteria</taxon>
        <taxon>Pseudomonadati</taxon>
        <taxon>Bacteroidota</taxon>
        <taxon>Bacteroidia</taxon>
        <taxon>Bacteroidales</taxon>
        <taxon>Prevotellaceae</taxon>
        <taxon>Prevotella</taxon>
    </lineage>
</organism>
<dbReference type="GO" id="GO:0070403">
    <property type="term" value="F:NAD+ binding"/>
    <property type="evidence" value="ECO:0007669"/>
    <property type="project" value="InterPro"/>
</dbReference>
<dbReference type="Gene3D" id="3.40.50.720">
    <property type="entry name" value="NAD(P)-binding Rossmann-like Domain"/>
    <property type="match status" value="1"/>
</dbReference>
<name>A0A0S3UL81_PREIN</name>
<evidence type="ECO:0000313" key="7">
    <source>
        <dbReference type="Proteomes" id="UP000217431"/>
    </source>
</evidence>
<evidence type="ECO:0000256" key="1">
    <source>
        <dbReference type="ARBA" id="ARBA00001911"/>
    </source>
</evidence>
<dbReference type="RefSeq" id="WP_096406330.1">
    <property type="nucleotide sequence ID" value="NZ_AP014597.1"/>
</dbReference>
<dbReference type="STRING" id="28131.BWX40_09205"/>
<keyword evidence="2" id="KW-0210">Decarboxylase</keyword>
<dbReference type="PANTHER" id="PTHR43078:SF6">
    <property type="entry name" value="UDP-GLUCURONIC ACID DECARBOXYLASE 1"/>
    <property type="match status" value="1"/>
</dbReference>
<dbReference type="GO" id="GO:0042732">
    <property type="term" value="P:D-xylose metabolic process"/>
    <property type="evidence" value="ECO:0007669"/>
    <property type="project" value="InterPro"/>
</dbReference>
<dbReference type="InterPro" id="IPR044516">
    <property type="entry name" value="UXS-like"/>
</dbReference>
<dbReference type="Pfam" id="PF01370">
    <property type="entry name" value="Epimerase"/>
    <property type="match status" value="1"/>
</dbReference>
<dbReference type="SUPFAM" id="SSF51735">
    <property type="entry name" value="NAD(P)-binding Rossmann-fold domains"/>
    <property type="match status" value="1"/>
</dbReference>
<keyword evidence="4" id="KW-0456">Lyase</keyword>
<comment type="cofactor">
    <cofactor evidence="1">
        <name>NAD(+)</name>
        <dbReference type="ChEBI" id="CHEBI:57540"/>
    </cofactor>
</comment>
<evidence type="ECO:0000259" key="5">
    <source>
        <dbReference type="Pfam" id="PF01370"/>
    </source>
</evidence>
<evidence type="ECO:0000313" key="6">
    <source>
        <dbReference type="EMBL" id="BAU18268.1"/>
    </source>
</evidence>
<dbReference type="PANTHER" id="PTHR43078">
    <property type="entry name" value="UDP-GLUCURONIC ACID DECARBOXYLASE-RELATED"/>
    <property type="match status" value="1"/>
</dbReference>
<evidence type="ECO:0000256" key="4">
    <source>
        <dbReference type="ARBA" id="ARBA00023239"/>
    </source>
</evidence>
<dbReference type="InterPro" id="IPR001509">
    <property type="entry name" value="Epimerase_deHydtase"/>
</dbReference>
<accession>A0A0S3UL81</accession>
<feature type="domain" description="NAD-dependent epimerase/dehydratase" evidence="5">
    <location>
        <begin position="27"/>
        <end position="272"/>
    </location>
</feature>
<dbReference type="GO" id="GO:0005737">
    <property type="term" value="C:cytoplasm"/>
    <property type="evidence" value="ECO:0007669"/>
    <property type="project" value="TreeGrafter"/>
</dbReference>
<reference evidence="6 7" key="1">
    <citation type="journal article" date="2016" name="DNA Res.">
        <title>The complete genome sequencing of Prevotella intermedia strain OMA14 and a subsequent fine-scale, intra-species genomic comparison reveal an unusual amplification of conjugative and mobile transposons and identify a novel Prevotella-lineage-specific repeat.</title>
        <authorList>
            <person name="Naito M."/>
            <person name="Ogura Y."/>
            <person name="Itoh T."/>
            <person name="Shoji M."/>
            <person name="Okamoto M."/>
            <person name="Hayashi T."/>
            <person name="Nakayama K."/>
        </authorList>
    </citation>
    <scope>NUCLEOTIDE SEQUENCE [LARGE SCALE GENOMIC DNA]</scope>
    <source>
        <strain evidence="6 7">OMA14</strain>
    </source>
</reference>
<dbReference type="Proteomes" id="UP000217431">
    <property type="component" value="Chromosome I"/>
</dbReference>
<dbReference type="InterPro" id="IPR036291">
    <property type="entry name" value="NAD(P)-bd_dom_sf"/>
</dbReference>
<sequence length="344" mass="38261">MNAILEQDVEQFALRFALKDELRGKTVAVTGATGLLGACMVRCLLALNRQQGLGLRVLAVVRNTAKAEAMFGKQDAALGFYAYDFSANEAFQPTEKIDFIIHFASPTASKYFVEYPVETMVTVFNGTKNLLDYARTSHTQSVLLASSLEVYGTITDDSTPLTEEAQGYLDPMVARSSYPMAKRAAETLCHDYAKEYGTHAKVARLAQTFGAGVAQDDTRVFAQFARSIIKGEDIVMHTKGELCRSYCYTTDAIAAMLYILLRGKDGEAYNVANETTYISIKDMATFLAETFNPRVKVVVELKENMGYSPTTKLRLSTDKVRQLGWTPQYGLQEMFHRLIESLKQ</sequence>
<gene>
    <name evidence="6" type="ORF">PIOMA14_I_1760</name>
</gene>
<proteinExistence type="predicted"/>